<dbReference type="GO" id="GO:0009312">
    <property type="term" value="P:oligosaccharide biosynthetic process"/>
    <property type="evidence" value="ECO:0007669"/>
    <property type="project" value="InterPro"/>
</dbReference>
<dbReference type="Proteomes" id="UP000008366">
    <property type="component" value="Unassembled WGS sequence"/>
</dbReference>
<reference evidence="1 2" key="1">
    <citation type="submission" date="2012-08" db="EMBL/GenBank/DDBJ databases">
        <title>Whole genome shotgun sequence of Kineosphaera limosa NBRC 100340.</title>
        <authorList>
            <person name="Yoshida I."/>
            <person name="Isaki S."/>
            <person name="Hosoyama A."/>
            <person name="Tsuchikane K."/>
            <person name="Katsumata H."/>
            <person name="Ando Y."/>
            <person name="Ohji S."/>
            <person name="Hamada M."/>
            <person name="Tamura T."/>
            <person name="Yamazoe A."/>
            <person name="Yamazaki S."/>
            <person name="Fujita N."/>
        </authorList>
    </citation>
    <scope>NUCLEOTIDE SEQUENCE [LARGE SCALE GENOMIC DNA]</scope>
    <source>
        <strain evidence="1 2">NBRC 100340</strain>
    </source>
</reference>
<evidence type="ECO:0000313" key="1">
    <source>
        <dbReference type="EMBL" id="GAB97003.1"/>
    </source>
</evidence>
<sequence length="198" mass="21870">MTTVDFERLYSGDPDPWRVATDWYERRKIEVVLACLRRERYGLAWDAGCGTGDLAARLAPRCARLVATDVSPAAVQLTSARCREFAQVEAEVSALPAVPASVVGHADLVVLSEVLYYLAPQQRQECAQALVDACAPAGDVLAVHWSARPEEALDSGLDCHRELDMRMLRAGFGRLLAHRDVEFTLTMWSRDVPTTVGR</sequence>
<dbReference type="InterPro" id="IPR008715">
    <property type="entry name" value="SAM-MeTfrase_NodS-like"/>
</dbReference>
<proteinExistence type="predicted"/>
<evidence type="ECO:0000313" key="2">
    <source>
        <dbReference type="Proteomes" id="UP000008366"/>
    </source>
</evidence>
<keyword evidence="1" id="KW-0489">Methyltransferase</keyword>
<dbReference type="RefSeq" id="WP_006593535.1">
    <property type="nucleotide sequence ID" value="NZ_BAHD01000054.1"/>
</dbReference>
<comment type="caution">
    <text evidence="1">The sequence shown here is derived from an EMBL/GenBank/DDBJ whole genome shotgun (WGS) entry which is preliminary data.</text>
</comment>
<dbReference type="CDD" id="cd02440">
    <property type="entry name" value="AdoMet_MTases"/>
    <property type="match status" value="1"/>
</dbReference>
<name>K6VLA4_9MICO</name>
<dbReference type="STRING" id="1184609.KILIM_054_00130"/>
<dbReference type="InterPro" id="IPR029063">
    <property type="entry name" value="SAM-dependent_MTases_sf"/>
</dbReference>
<keyword evidence="2" id="KW-1185">Reference proteome</keyword>
<keyword evidence="1" id="KW-0808">Transferase</keyword>
<gene>
    <name evidence="1" type="ORF">KILIM_054_00130</name>
</gene>
<dbReference type="EMBL" id="BAHD01000054">
    <property type="protein sequence ID" value="GAB97003.1"/>
    <property type="molecule type" value="Genomic_DNA"/>
</dbReference>
<dbReference type="GO" id="GO:0032259">
    <property type="term" value="P:methylation"/>
    <property type="evidence" value="ECO:0007669"/>
    <property type="project" value="UniProtKB-KW"/>
</dbReference>
<dbReference type="Pfam" id="PF05401">
    <property type="entry name" value="NodS"/>
    <property type="match status" value="1"/>
</dbReference>
<organism evidence="1 2">
    <name type="scientific">Kineosphaera limosa NBRC 100340</name>
    <dbReference type="NCBI Taxonomy" id="1184609"/>
    <lineage>
        <taxon>Bacteria</taxon>
        <taxon>Bacillati</taxon>
        <taxon>Actinomycetota</taxon>
        <taxon>Actinomycetes</taxon>
        <taxon>Micrococcales</taxon>
        <taxon>Dermatophilaceae</taxon>
        <taxon>Kineosphaera</taxon>
    </lineage>
</organism>
<dbReference type="eggNOG" id="COG2264">
    <property type="taxonomic scope" value="Bacteria"/>
</dbReference>
<dbReference type="GO" id="GO:0008757">
    <property type="term" value="F:S-adenosylmethionine-dependent methyltransferase activity"/>
    <property type="evidence" value="ECO:0007669"/>
    <property type="project" value="InterPro"/>
</dbReference>
<dbReference type="Gene3D" id="3.40.50.150">
    <property type="entry name" value="Vaccinia Virus protein VP39"/>
    <property type="match status" value="1"/>
</dbReference>
<dbReference type="AlphaFoldDB" id="K6VLA4"/>
<dbReference type="OrthoDB" id="116799at2"/>
<protein>
    <submittedName>
        <fullName evidence="1">Putative methyltransferase</fullName>
    </submittedName>
</protein>
<dbReference type="SUPFAM" id="SSF53335">
    <property type="entry name" value="S-adenosyl-L-methionine-dependent methyltransferases"/>
    <property type="match status" value="1"/>
</dbReference>
<accession>K6VLA4</accession>